<accession>A0A9D2UWT9</accession>
<dbReference type="CDD" id="cd01748">
    <property type="entry name" value="GATase1_IGP_Synthase"/>
    <property type="match status" value="1"/>
</dbReference>
<evidence type="ECO:0000256" key="7">
    <source>
        <dbReference type="ARBA" id="ARBA00023239"/>
    </source>
</evidence>
<evidence type="ECO:0000256" key="12">
    <source>
        <dbReference type="SAM" id="MobiDB-lite"/>
    </source>
</evidence>
<keyword evidence="5 11" id="KW-0315">Glutamine amidotransferase</keyword>
<feature type="compositionally biased region" description="Basic and acidic residues" evidence="12">
    <location>
        <begin position="269"/>
        <end position="278"/>
    </location>
</feature>
<dbReference type="GO" id="GO:0000105">
    <property type="term" value="P:L-histidine biosynthetic process"/>
    <property type="evidence" value="ECO:0007669"/>
    <property type="project" value="UniProtKB-UniRule"/>
</dbReference>
<feature type="active site" evidence="11">
    <location>
        <position position="244"/>
    </location>
</feature>
<feature type="active site" evidence="11">
    <location>
        <position position="242"/>
    </location>
</feature>
<dbReference type="Proteomes" id="UP000786989">
    <property type="component" value="Unassembled WGS sequence"/>
</dbReference>
<dbReference type="Gene3D" id="3.40.50.880">
    <property type="match status" value="1"/>
</dbReference>
<comment type="caution">
    <text evidence="14">The sequence shown here is derived from an EMBL/GenBank/DDBJ whole genome shotgun (WGS) entry which is preliminary data.</text>
</comment>
<evidence type="ECO:0000256" key="8">
    <source>
        <dbReference type="ARBA" id="ARBA00025299"/>
    </source>
</evidence>
<dbReference type="PANTHER" id="PTHR42701">
    <property type="entry name" value="IMIDAZOLE GLYCEROL PHOSPHATE SYNTHASE SUBUNIT HISH"/>
    <property type="match status" value="1"/>
</dbReference>
<dbReference type="PANTHER" id="PTHR42701:SF1">
    <property type="entry name" value="IMIDAZOLE GLYCEROL PHOSPHATE SYNTHASE SUBUNIT HISH"/>
    <property type="match status" value="1"/>
</dbReference>
<evidence type="ECO:0000313" key="14">
    <source>
        <dbReference type="EMBL" id="HJF65559.1"/>
    </source>
</evidence>
<reference evidence="14" key="1">
    <citation type="journal article" date="2021" name="PeerJ">
        <title>Extensive microbial diversity within the chicken gut microbiome revealed by metagenomics and culture.</title>
        <authorList>
            <person name="Gilroy R."/>
            <person name="Ravi A."/>
            <person name="Getino M."/>
            <person name="Pursley I."/>
            <person name="Horton D.L."/>
            <person name="Alikhan N.F."/>
            <person name="Baker D."/>
            <person name="Gharbi K."/>
            <person name="Hall N."/>
            <person name="Watson M."/>
            <person name="Adriaenssens E.M."/>
            <person name="Foster-Nyarko E."/>
            <person name="Jarju S."/>
            <person name="Secka A."/>
            <person name="Antonio M."/>
            <person name="Oren A."/>
            <person name="Chaudhuri R.R."/>
            <person name="La Ragione R."/>
            <person name="Hildebrand F."/>
            <person name="Pallen M.J."/>
        </authorList>
    </citation>
    <scope>NUCLEOTIDE SEQUENCE</scope>
    <source>
        <strain evidence="14">ChiGjej6B6-11269</strain>
    </source>
</reference>
<organism evidence="14 15">
    <name type="scientific">Slackia equolifaciens</name>
    <dbReference type="NCBI Taxonomy" id="498718"/>
    <lineage>
        <taxon>Bacteria</taxon>
        <taxon>Bacillati</taxon>
        <taxon>Actinomycetota</taxon>
        <taxon>Coriobacteriia</taxon>
        <taxon>Eggerthellales</taxon>
        <taxon>Eggerthellaceae</taxon>
        <taxon>Slackia</taxon>
    </lineage>
</organism>
<evidence type="ECO:0000259" key="13">
    <source>
        <dbReference type="Pfam" id="PF00117"/>
    </source>
</evidence>
<dbReference type="InterPro" id="IPR010139">
    <property type="entry name" value="Imidazole-glycPsynth_HisH"/>
</dbReference>
<dbReference type="HAMAP" id="MF_00278">
    <property type="entry name" value="HisH"/>
    <property type="match status" value="1"/>
</dbReference>
<dbReference type="EC" id="3.5.1.2" evidence="11"/>
<proteinExistence type="inferred from homology"/>
<dbReference type="InterPro" id="IPR017926">
    <property type="entry name" value="GATASE"/>
</dbReference>
<comment type="pathway">
    <text evidence="1 11">Amino-acid biosynthesis; L-histidine biosynthesis; L-histidine from 5-phospho-alpha-D-ribose 1-diphosphate: step 5/9.</text>
</comment>
<evidence type="ECO:0000256" key="9">
    <source>
        <dbReference type="ARBA" id="ARBA00047838"/>
    </source>
</evidence>
<evidence type="ECO:0000256" key="10">
    <source>
        <dbReference type="ARBA" id="ARBA00049534"/>
    </source>
</evidence>
<comment type="catalytic activity">
    <reaction evidence="9 11">
        <text>5-[(5-phospho-1-deoxy-D-ribulos-1-ylimino)methylamino]-1-(5-phospho-beta-D-ribosyl)imidazole-4-carboxamide + L-glutamine = D-erythro-1-(imidazol-4-yl)glycerol 3-phosphate + 5-amino-1-(5-phospho-beta-D-ribosyl)imidazole-4-carboxamide + L-glutamate + H(+)</text>
        <dbReference type="Rhea" id="RHEA:24793"/>
        <dbReference type="ChEBI" id="CHEBI:15378"/>
        <dbReference type="ChEBI" id="CHEBI:29985"/>
        <dbReference type="ChEBI" id="CHEBI:58278"/>
        <dbReference type="ChEBI" id="CHEBI:58359"/>
        <dbReference type="ChEBI" id="CHEBI:58475"/>
        <dbReference type="ChEBI" id="CHEBI:58525"/>
        <dbReference type="EC" id="4.3.2.10"/>
    </reaction>
</comment>
<keyword evidence="6 11" id="KW-0368">Histidine biosynthesis</keyword>
<feature type="domain" description="Glutamine amidotransferase" evidence="13">
    <location>
        <begin position="8"/>
        <end position="258"/>
    </location>
</feature>
<sequence>MSHKPTIVVVDYHKGNLSSVARGLDRVGGHAVISDDPAIIRAADGIVLPGVGAFYDAIAFMRESGQDQAVIDAVAGGEGTPFLGICLGMQLLFERGTEGVPADEALEGFEGNAKMAASDANASLSADDLSASAQEVLLPGDVFEADGERWVRGLGVLPGSCTLLPSHRLKVPHVGWDQLHKTPAGAACPLLDGVAEGVNVYFTHSYALEDDAAASDIAARTFYARDFASVVWRGNAFGCQFHPEKSSAHGLDILRNFVRIVAEHAQAGEAKDDGEVADARALSGREAAEEKSETPVADAHAEGGAAR</sequence>
<keyword evidence="4 11" id="KW-0378">Hydrolase</keyword>
<feature type="region of interest" description="Disordered" evidence="12">
    <location>
        <begin position="267"/>
        <end position="307"/>
    </location>
</feature>
<dbReference type="GO" id="GO:0004359">
    <property type="term" value="F:glutaminase activity"/>
    <property type="evidence" value="ECO:0007669"/>
    <property type="project" value="UniProtKB-EC"/>
</dbReference>
<dbReference type="InterPro" id="IPR029062">
    <property type="entry name" value="Class_I_gatase-like"/>
</dbReference>
<comment type="subcellular location">
    <subcellularLocation>
        <location evidence="11">Cytoplasm</location>
    </subcellularLocation>
</comment>
<dbReference type="AlphaFoldDB" id="A0A9D2UWT9"/>
<comment type="function">
    <text evidence="8 11">IGPS catalyzes the conversion of PRFAR and glutamine to IGP, AICAR and glutamate. The HisH subunit catalyzes the hydrolysis of glutamine to glutamate and ammonia as part of the synthesis of IGP and AICAR. The resulting ammonia molecule is channeled to the active site of HisF.</text>
</comment>
<keyword evidence="11" id="KW-0963">Cytoplasm</keyword>
<dbReference type="GO" id="GO:0000107">
    <property type="term" value="F:imidazoleglycerol-phosphate synthase activity"/>
    <property type="evidence" value="ECO:0007669"/>
    <property type="project" value="UniProtKB-UniRule"/>
</dbReference>
<comment type="catalytic activity">
    <reaction evidence="10 11">
        <text>L-glutamine + H2O = L-glutamate + NH4(+)</text>
        <dbReference type="Rhea" id="RHEA:15889"/>
        <dbReference type="ChEBI" id="CHEBI:15377"/>
        <dbReference type="ChEBI" id="CHEBI:28938"/>
        <dbReference type="ChEBI" id="CHEBI:29985"/>
        <dbReference type="ChEBI" id="CHEBI:58359"/>
        <dbReference type="EC" id="3.5.1.2"/>
    </reaction>
</comment>
<evidence type="ECO:0000256" key="3">
    <source>
        <dbReference type="ARBA" id="ARBA00022605"/>
    </source>
</evidence>
<keyword evidence="7 11" id="KW-0456">Lyase</keyword>
<dbReference type="EC" id="4.3.2.10" evidence="11"/>
<dbReference type="EMBL" id="DYWI01000104">
    <property type="protein sequence ID" value="HJF65559.1"/>
    <property type="molecule type" value="Genomic_DNA"/>
</dbReference>
<evidence type="ECO:0000256" key="5">
    <source>
        <dbReference type="ARBA" id="ARBA00022962"/>
    </source>
</evidence>
<name>A0A9D2UWT9_9ACTN</name>
<dbReference type="SUPFAM" id="SSF52317">
    <property type="entry name" value="Class I glutamine amidotransferase-like"/>
    <property type="match status" value="1"/>
</dbReference>
<evidence type="ECO:0000256" key="11">
    <source>
        <dbReference type="HAMAP-Rule" id="MF_00278"/>
    </source>
</evidence>
<dbReference type="Pfam" id="PF00117">
    <property type="entry name" value="GATase"/>
    <property type="match status" value="1"/>
</dbReference>
<dbReference type="PROSITE" id="PS51273">
    <property type="entry name" value="GATASE_TYPE_1"/>
    <property type="match status" value="1"/>
</dbReference>
<evidence type="ECO:0000256" key="1">
    <source>
        <dbReference type="ARBA" id="ARBA00005091"/>
    </source>
</evidence>
<evidence type="ECO:0000256" key="2">
    <source>
        <dbReference type="ARBA" id="ARBA00011152"/>
    </source>
</evidence>
<protein>
    <recommendedName>
        <fullName evidence="11">Imidazole glycerol phosphate synthase subunit HisH</fullName>
        <ecNumber evidence="11">4.3.2.10</ecNumber>
    </recommendedName>
    <alternativeName>
        <fullName evidence="11">IGP synthase glutaminase subunit</fullName>
        <ecNumber evidence="11">3.5.1.2</ecNumber>
    </alternativeName>
    <alternativeName>
        <fullName evidence="11">IGP synthase subunit HisH</fullName>
    </alternativeName>
    <alternativeName>
        <fullName evidence="11">ImGP synthase subunit HisH</fullName>
        <shortName evidence="11">IGPS subunit HisH</shortName>
    </alternativeName>
</protein>
<evidence type="ECO:0000256" key="4">
    <source>
        <dbReference type="ARBA" id="ARBA00022801"/>
    </source>
</evidence>
<comment type="subunit">
    <text evidence="2 11">Heterodimer of HisH and HisF.</text>
</comment>
<evidence type="ECO:0000313" key="15">
    <source>
        <dbReference type="Proteomes" id="UP000786989"/>
    </source>
</evidence>
<dbReference type="GO" id="GO:0005737">
    <property type="term" value="C:cytoplasm"/>
    <property type="evidence" value="ECO:0007669"/>
    <property type="project" value="UniProtKB-SubCell"/>
</dbReference>
<reference evidence="14" key="2">
    <citation type="submission" date="2021-09" db="EMBL/GenBank/DDBJ databases">
        <authorList>
            <person name="Gilroy R."/>
        </authorList>
    </citation>
    <scope>NUCLEOTIDE SEQUENCE</scope>
    <source>
        <strain evidence="14">ChiGjej6B6-11269</strain>
    </source>
</reference>
<keyword evidence="3 11" id="KW-0028">Amino-acid biosynthesis</keyword>
<dbReference type="GO" id="GO:0016829">
    <property type="term" value="F:lyase activity"/>
    <property type="evidence" value="ECO:0007669"/>
    <property type="project" value="UniProtKB-KW"/>
</dbReference>
<evidence type="ECO:0000256" key="6">
    <source>
        <dbReference type="ARBA" id="ARBA00023102"/>
    </source>
</evidence>
<feature type="active site" description="Nucleophile" evidence="11">
    <location>
        <position position="86"/>
    </location>
</feature>
<gene>
    <name evidence="11" type="primary">hisH</name>
    <name evidence="14" type="ORF">K8U77_05540</name>
</gene>